<evidence type="ECO:0000313" key="2">
    <source>
        <dbReference type="Proteomes" id="UP000288215"/>
    </source>
</evidence>
<dbReference type="AlphaFoldDB" id="A0A3S3VCS9"/>
<name>A0A3S3VCS9_METS7</name>
<comment type="caution">
    <text evidence="1">The sequence shown here is derived from an EMBL/GenBank/DDBJ whole genome shotgun (WGS) entry which is preliminary data.</text>
</comment>
<dbReference type="InterPro" id="IPR036390">
    <property type="entry name" value="WH_DNA-bd_sf"/>
</dbReference>
<dbReference type="Proteomes" id="UP000288215">
    <property type="component" value="Unassembled WGS sequence"/>
</dbReference>
<dbReference type="EMBL" id="RXGA01000002">
    <property type="protein sequence ID" value="RWX73753.1"/>
    <property type="molecule type" value="Genomic_DNA"/>
</dbReference>
<organism evidence="1 2">
    <name type="scientific">Methanosuratincola subterraneus</name>
    <dbReference type="NCBI Taxonomy" id="2593994"/>
    <lineage>
        <taxon>Archaea</taxon>
        <taxon>Thermoproteota</taxon>
        <taxon>Methanosuratincolia</taxon>
        <taxon>Candidatus Methanomethylicales</taxon>
        <taxon>Candidatus Methanomethylicaceae</taxon>
        <taxon>Candidatus Methanosuratincola (ex Vanwonterghem et al. 2016)</taxon>
    </lineage>
</organism>
<gene>
    <name evidence="1" type="ORF">Metus_0532</name>
</gene>
<reference evidence="1 2" key="1">
    <citation type="submission" date="2018-12" db="EMBL/GenBank/DDBJ databases">
        <title>The complete genome of the methanogenic archaea of the candidate phylum Verstraetearchaeota, obtained from the metagenome of underground thermal water.</title>
        <authorList>
            <person name="Kadnikov V.V."/>
            <person name="Mardanov A.V."/>
            <person name="Beletsky A.V."/>
            <person name="Karnachuk O.V."/>
            <person name="Ravin N.V."/>
        </authorList>
    </citation>
    <scope>NUCLEOTIDE SEQUENCE [LARGE SCALE GENOMIC DNA]</scope>
    <source>
        <strain evidence="1">Ch88</strain>
    </source>
</reference>
<accession>A0A3S3VCS9</accession>
<dbReference type="SUPFAM" id="SSF46785">
    <property type="entry name" value="Winged helix' DNA-binding domain"/>
    <property type="match status" value="1"/>
</dbReference>
<sequence>MVGNHAELGDVEDRVLQLMASDSQTRFSFQGMKRALKVHQERLSRGLSRLHSQGYILKDNDGYLITPKGKKAAGRLGSGSRRIVVGTSYMPPGTDLQYVESQLKGRWFGGMRWLGASSEGASRTLKWVSEDGDVQVGLKVSNDALEVILESFSPNEEPRAREMASRLFVKMVNAIYGRRKSQEN</sequence>
<evidence type="ECO:0000313" key="1">
    <source>
        <dbReference type="EMBL" id="RWX73753.1"/>
    </source>
</evidence>
<proteinExistence type="predicted"/>
<protein>
    <submittedName>
        <fullName evidence="1">Uncharacterized protein</fullName>
    </submittedName>
</protein>